<dbReference type="InParanoid" id="B0E4U9"/>
<feature type="region of interest" description="Disordered" evidence="1">
    <location>
        <begin position="1"/>
        <end position="23"/>
    </location>
</feature>
<dbReference type="GeneID" id="6086873"/>
<dbReference type="Proteomes" id="UP000001194">
    <property type="component" value="Unassembled WGS sequence"/>
</dbReference>
<sequence length="70" mass="7940">MMNTIYNHDGKAQPSEVEGEHPATREVLVTKKYKPVAQKIRPVFQDLPDKFRIIRDIKGGILDGHLAKAE</sequence>
<evidence type="ECO:0000256" key="1">
    <source>
        <dbReference type="SAM" id="MobiDB-lite"/>
    </source>
</evidence>
<dbReference type="HOGENOM" id="CLU_2758226_0_0_1"/>
<dbReference type="EMBL" id="DS547507">
    <property type="protein sequence ID" value="EDQ98131.1"/>
    <property type="molecule type" value="Genomic_DNA"/>
</dbReference>
<gene>
    <name evidence="2" type="ORF">LACBIDRAFT_309960</name>
</gene>
<name>B0E4U9_LACBS</name>
<proteinExistence type="predicted"/>
<dbReference type="AlphaFoldDB" id="B0E4U9"/>
<reference evidence="2 3" key="1">
    <citation type="journal article" date="2008" name="Nature">
        <title>The genome of Laccaria bicolor provides insights into mycorrhizal symbiosis.</title>
        <authorList>
            <person name="Martin F."/>
            <person name="Aerts A."/>
            <person name="Ahren D."/>
            <person name="Brun A."/>
            <person name="Danchin E.G.J."/>
            <person name="Duchaussoy F."/>
            <person name="Gibon J."/>
            <person name="Kohler A."/>
            <person name="Lindquist E."/>
            <person name="Pereda V."/>
            <person name="Salamov A."/>
            <person name="Shapiro H.J."/>
            <person name="Wuyts J."/>
            <person name="Blaudez D."/>
            <person name="Buee M."/>
            <person name="Brokstein P."/>
            <person name="Canbaeck B."/>
            <person name="Cohen D."/>
            <person name="Courty P.E."/>
            <person name="Coutinho P.M."/>
            <person name="Delaruelle C."/>
            <person name="Detter J.C."/>
            <person name="Deveau A."/>
            <person name="DiFazio S."/>
            <person name="Duplessis S."/>
            <person name="Fraissinet-Tachet L."/>
            <person name="Lucic E."/>
            <person name="Frey-Klett P."/>
            <person name="Fourrey C."/>
            <person name="Feussner I."/>
            <person name="Gay G."/>
            <person name="Grimwood J."/>
            <person name="Hoegger P.J."/>
            <person name="Jain P."/>
            <person name="Kilaru S."/>
            <person name="Labbe J."/>
            <person name="Lin Y.C."/>
            <person name="Legue V."/>
            <person name="Le Tacon F."/>
            <person name="Marmeisse R."/>
            <person name="Melayah D."/>
            <person name="Montanini B."/>
            <person name="Muratet M."/>
            <person name="Nehls U."/>
            <person name="Niculita-Hirzel H."/>
            <person name="Oudot-Le Secq M.P."/>
            <person name="Peter M."/>
            <person name="Quesneville H."/>
            <person name="Rajashekar B."/>
            <person name="Reich M."/>
            <person name="Rouhier N."/>
            <person name="Schmutz J."/>
            <person name="Yin T."/>
            <person name="Chalot M."/>
            <person name="Henrissat B."/>
            <person name="Kuees U."/>
            <person name="Lucas S."/>
            <person name="Van de Peer Y."/>
            <person name="Podila G.K."/>
            <person name="Polle A."/>
            <person name="Pukkila P.J."/>
            <person name="Richardson P.M."/>
            <person name="Rouze P."/>
            <person name="Sanders I.R."/>
            <person name="Stajich J.E."/>
            <person name="Tunlid A."/>
            <person name="Tuskan G."/>
            <person name="Grigoriev I.V."/>
        </authorList>
    </citation>
    <scope>NUCLEOTIDE SEQUENCE [LARGE SCALE GENOMIC DNA]</scope>
    <source>
        <strain evidence="3">S238N-H82 / ATCC MYA-4686</strain>
    </source>
</reference>
<protein>
    <submittedName>
        <fullName evidence="2">Predicted protein</fullName>
    </submittedName>
</protein>
<dbReference type="KEGG" id="lbc:LACBIDRAFT_309960"/>
<evidence type="ECO:0000313" key="2">
    <source>
        <dbReference type="EMBL" id="EDQ98131.1"/>
    </source>
</evidence>
<dbReference type="RefSeq" id="XP_001891217.1">
    <property type="nucleotide sequence ID" value="XM_001891182.1"/>
</dbReference>
<organism evidence="3">
    <name type="scientific">Laccaria bicolor (strain S238N-H82 / ATCC MYA-4686)</name>
    <name type="common">Bicoloured deceiver</name>
    <name type="synonym">Laccaria laccata var. bicolor</name>
    <dbReference type="NCBI Taxonomy" id="486041"/>
    <lineage>
        <taxon>Eukaryota</taxon>
        <taxon>Fungi</taxon>
        <taxon>Dikarya</taxon>
        <taxon>Basidiomycota</taxon>
        <taxon>Agaricomycotina</taxon>
        <taxon>Agaricomycetes</taxon>
        <taxon>Agaricomycetidae</taxon>
        <taxon>Agaricales</taxon>
        <taxon>Agaricineae</taxon>
        <taxon>Hydnangiaceae</taxon>
        <taxon>Laccaria</taxon>
    </lineage>
</organism>
<keyword evidence="3" id="KW-1185">Reference proteome</keyword>
<dbReference type="OrthoDB" id="2941157at2759"/>
<accession>B0E4U9</accession>
<evidence type="ECO:0000313" key="3">
    <source>
        <dbReference type="Proteomes" id="UP000001194"/>
    </source>
</evidence>